<dbReference type="EMBL" id="CP032228">
    <property type="protein sequence ID" value="QFI63995.1"/>
    <property type="molecule type" value="Genomic_DNA"/>
</dbReference>
<dbReference type="RefSeq" id="WP_151886061.1">
    <property type="nucleotide sequence ID" value="NZ_CP032228.1"/>
</dbReference>
<dbReference type="AlphaFoldDB" id="A0A5P6NDI0"/>
<name>A0A5P6NDI0_9SPHN</name>
<dbReference type="InterPro" id="IPR003331">
    <property type="entry name" value="UDP_GlcNAc_Epimerase_2_dom"/>
</dbReference>
<dbReference type="GO" id="GO:0008761">
    <property type="term" value="F:UDP-N-acetylglucosamine 2-epimerase activity"/>
    <property type="evidence" value="ECO:0007669"/>
    <property type="project" value="UniProtKB-EC"/>
</dbReference>
<evidence type="ECO:0000256" key="5">
    <source>
        <dbReference type="RuleBase" id="RU003513"/>
    </source>
</evidence>
<gene>
    <name evidence="7" type="ORF">D0Y83_12495</name>
</gene>
<organism evidence="7 8">
    <name type="scientific">Qipengyuania flava</name>
    <dbReference type="NCBI Taxonomy" id="192812"/>
    <lineage>
        <taxon>Bacteria</taxon>
        <taxon>Pseudomonadati</taxon>
        <taxon>Pseudomonadota</taxon>
        <taxon>Alphaproteobacteria</taxon>
        <taxon>Sphingomonadales</taxon>
        <taxon>Erythrobacteraceae</taxon>
        <taxon>Qipengyuania</taxon>
    </lineage>
</organism>
<dbReference type="Gene3D" id="3.40.50.2000">
    <property type="entry name" value="Glycogen Phosphorylase B"/>
    <property type="match status" value="2"/>
</dbReference>
<evidence type="ECO:0000313" key="8">
    <source>
        <dbReference type="Proteomes" id="UP000325385"/>
    </source>
</evidence>
<dbReference type="PANTHER" id="PTHR43174:SF2">
    <property type="entry name" value="UDP-N-ACETYLGLUCOSAMINE 2-EPIMERASE"/>
    <property type="match status" value="1"/>
</dbReference>
<sequence>MKKLKVLSVFGTRPEAIKMAPVVKALQASPDIEAQVCVTAQHREMLDQVLTLFDIAPDYDLDLMKPGQGLSEITNGVLTGLKEVFAEVEPDLVLVHGDTSTTLSAALAAYYHKIAVGHVEAGLRTGNIYSPWPEEVNRKVTGAIASLHFAPTEKSKQNLLAENVSNKQITVTGNTVIDALLHVVDKLDRDTEKSKGLDDVLCLDTERRIVLVTGHRRESFGDGFQRICDALARLADRDDIQIIYPAHLNPNVKGPIEDRLGAFERVNIIPPQDYFPFVHLMRRASIILTDSGGIQEEAPSLGKPVLVMRETTERPEAVDAGTVRLVGTDADQIVRGVYRLLDDPSAYAEMSRAHNPYGDGFAAGRIRDTILKNRSWK</sequence>
<protein>
    <recommendedName>
        <fullName evidence="4">UDP-N-acetylglucosamine 2-epimerase (non-hydrolyzing)</fullName>
        <ecNumber evidence="4">5.1.3.14</ecNumber>
    </recommendedName>
</protein>
<evidence type="ECO:0000256" key="2">
    <source>
        <dbReference type="ARBA" id="ARBA00036080"/>
    </source>
</evidence>
<dbReference type="EC" id="5.1.3.14" evidence="4"/>
<dbReference type="NCBIfam" id="TIGR00236">
    <property type="entry name" value="wecB"/>
    <property type="match status" value="1"/>
</dbReference>
<keyword evidence="1 5" id="KW-0413">Isomerase</keyword>
<dbReference type="Pfam" id="PF02350">
    <property type="entry name" value="Epimerase_2"/>
    <property type="match status" value="1"/>
</dbReference>
<evidence type="ECO:0000256" key="1">
    <source>
        <dbReference type="ARBA" id="ARBA00023235"/>
    </source>
</evidence>
<dbReference type="CDD" id="cd03786">
    <property type="entry name" value="GTB_UDP-GlcNAc_2-Epimerase"/>
    <property type="match status" value="1"/>
</dbReference>
<evidence type="ECO:0000256" key="4">
    <source>
        <dbReference type="ARBA" id="ARBA00038858"/>
    </source>
</evidence>
<comment type="similarity">
    <text evidence="3 5">Belongs to the UDP-N-acetylglucosamine 2-epimerase family.</text>
</comment>
<evidence type="ECO:0000259" key="6">
    <source>
        <dbReference type="Pfam" id="PF02350"/>
    </source>
</evidence>
<reference evidence="8" key="1">
    <citation type="submission" date="2018-09" db="EMBL/GenBank/DDBJ databases">
        <title>Nocardia yunnanensis sp. nov., an actinomycete isolated from a soil sample.</title>
        <authorList>
            <person name="Zhang J."/>
        </authorList>
    </citation>
    <scope>NUCLEOTIDE SEQUENCE [LARGE SCALE GENOMIC DNA]</scope>
    <source>
        <strain evidence="8">21-3</strain>
    </source>
</reference>
<dbReference type="GeneID" id="69698132"/>
<evidence type="ECO:0000313" key="7">
    <source>
        <dbReference type="EMBL" id="QFI63995.1"/>
    </source>
</evidence>
<accession>A0A5P6NDI0</accession>
<dbReference type="Proteomes" id="UP000325385">
    <property type="component" value="Chromosome"/>
</dbReference>
<evidence type="ECO:0000256" key="3">
    <source>
        <dbReference type="ARBA" id="ARBA00038209"/>
    </source>
</evidence>
<dbReference type="InterPro" id="IPR029767">
    <property type="entry name" value="WecB-like"/>
</dbReference>
<dbReference type="SUPFAM" id="SSF53756">
    <property type="entry name" value="UDP-Glycosyltransferase/glycogen phosphorylase"/>
    <property type="match status" value="1"/>
</dbReference>
<comment type="catalytic activity">
    <reaction evidence="2">
        <text>UDP-N-acetyl-alpha-D-glucosamine = UDP-N-acetyl-alpha-D-mannosamine</text>
        <dbReference type="Rhea" id="RHEA:17213"/>
        <dbReference type="ChEBI" id="CHEBI:57705"/>
        <dbReference type="ChEBI" id="CHEBI:68623"/>
        <dbReference type="EC" id="5.1.3.14"/>
    </reaction>
</comment>
<proteinExistence type="inferred from homology"/>
<feature type="domain" description="UDP-N-acetylglucosamine 2-epimerase" evidence="6">
    <location>
        <begin position="24"/>
        <end position="370"/>
    </location>
</feature>
<dbReference type="PANTHER" id="PTHR43174">
    <property type="entry name" value="UDP-N-ACETYLGLUCOSAMINE 2-EPIMERASE"/>
    <property type="match status" value="1"/>
</dbReference>
<dbReference type="FunFam" id="3.40.50.2000:FF:000043">
    <property type="entry name" value="UDP-N-acetylglucosamine 2-epimerase"/>
    <property type="match status" value="1"/>
</dbReference>